<reference evidence="1" key="1">
    <citation type="submission" date="2016-02" db="EMBL/GenBank/DDBJ databases">
        <title>Genomic sequences of Ochrobactrum anthropi.</title>
        <authorList>
            <person name="Chudasama K.S."/>
            <person name="Thaker V.S."/>
        </authorList>
    </citation>
    <scope>NUCLEOTIDE SEQUENCE [LARGE SCALE GENOMIC DNA]</scope>
    <source>
        <strain evidence="1">SUBG007</strain>
    </source>
</reference>
<comment type="caution">
    <text evidence="1">The sequence shown here is derived from an EMBL/GenBank/DDBJ whole genome shotgun (WGS) entry which is preliminary data.</text>
</comment>
<evidence type="ECO:0000313" key="1">
    <source>
        <dbReference type="EMBL" id="KYB44959.1"/>
    </source>
</evidence>
<organism evidence="1">
    <name type="scientific">Brucella anthropi</name>
    <name type="common">Ochrobactrum anthropi</name>
    <dbReference type="NCBI Taxonomy" id="529"/>
    <lineage>
        <taxon>Bacteria</taxon>
        <taxon>Pseudomonadati</taxon>
        <taxon>Pseudomonadota</taxon>
        <taxon>Alphaproteobacteria</taxon>
        <taxon>Hyphomicrobiales</taxon>
        <taxon>Brucellaceae</taxon>
        <taxon>Brucella/Ochrobactrum group</taxon>
        <taxon>Brucella</taxon>
    </lineage>
</organism>
<dbReference type="EMBL" id="LUAY01006949">
    <property type="protein sequence ID" value="KYB44959.1"/>
    <property type="molecule type" value="Genomic_DNA"/>
</dbReference>
<sequence>MIGKLVHMEGSGMADLRYDVRREQDGSWTVVNTNNALPAAVNGTLLHDLSEDEASEMAYLFNHCDIRWNRHPIRHH</sequence>
<dbReference type="AlphaFoldDB" id="A0A656Z2R8"/>
<accession>A0A656Z2R8</accession>
<name>A0A656Z2R8_BRUAN</name>
<proteinExistence type="predicted"/>
<protein>
    <submittedName>
        <fullName evidence="1">Uncharacterized protein</fullName>
    </submittedName>
</protein>
<gene>
    <name evidence="1" type="ORF">AB664_16050</name>
</gene>